<name>A0AA40TU65_9PSED</name>
<dbReference type="Proteomes" id="UP000050523">
    <property type="component" value="Unassembled WGS sequence"/>
</dbReference>
<dbReference type="InterPro" id="IPR046867">
    <property type="entry name" value="AldOxase/xan_DH_MoCoBD2"/>
</dbReference>
<accession>A0AA40TU65</accession>
<dbReference type="Pfam" id="PF20256">
    <property type="entry name" value="MoCoBD_2"/>
    <property type="match status" value="1"/>
</dbReference>
<proteinExistence type="predicted"/>
<dbReference type="SUPFAM" id="SSF56003">
    <property type="entry name" value="Molybdenum cofactor-binding domain"/>
    <property type="match status" value="1"/>
</dbReference>
<comment type="caution">
    <text evidence="2">The sequence shown here is derived from an EMBL/GenBank/DDBJ whole genome shotgun (WGS) entry which is preliminary data.</text>
</comment>
<organism evidence="2 3">
    <name type="scientific">Pseudomonas tremae</name>
    <dbReference type="NCBI Taxonomy" id="200454"/>
    <lineage>
        <taxon>Bacteria</taxon>
        <taxon>Pseudomonadati</taxon>
        <taxon>Pseudomonadota</taxon>
        <taxon>Gammaproteobacteria</taxon>
        <taxon>Pseudomonadales</taxon>
        <taxon>Pseudomonadaceae</taxon>
        <taxon>Pseudomonas</taxon>
    </lineage>
</organism>
<feature type="domain" description="Aldehyde oxidase/xanthine dehydrogenase second molybdopterin binding" evidence="1">
    <location>
        <begin position="2"/>
        <end position="129"/>
    </location>
</feature>
<dbReference type="PANTHER" id="PTHR45444:SF3">
    <property type="entry name" value="XANTHINE DEHYDROGENASE"/>
    <property type="match status" value="1"/>
</dbReference>
<evidence type="ECO:0000259" key="1">
    <source>
        <dbReference type="Pfam" id="PF20256"/>
    </source>
</evidence>
<dbReference type="InterPro" id="IPR016208">
    <property type="entry name" value="Ald_Oxase/xanthine_DH-like"/>
</dbReference>
<dbReference type="GO" id="GO:0005506">
    <property type="term" value="F:iron ion binding"/>
    <property type="evidence" value="ECO:0007669"/>
    <property type="project" value="InterPro"/>
</dbReference>
<dbReference type="Gene3D" id="3.30.365.10">
    <property type="entry name" value="Aldehyde oxidase/xanthine dehydrogenase, molybdopterin binding domain"/>
    <property type="match status" value="2"/>
</dbReference>
<evidence type="ECO:0000313" key="2">
    <source>
        <dbReference type="EMBL" id="KPY95803.1"/>
    </source>
</evidence>
<dbReference type="EMBL" id="LJRO01000339">
    <property type="protein sequence ID" value="KPY95803.1"/>
    <property type="molecule type" value="Genomic_DNA"/>
</dbReference>
<dbReference type="AlphaFoldDB" id="A0AA40TU65"/>
<feature type="non-terminal residue" evidence="2">
    <location>
        <position position="135"/>
    </location>
</feature>
<evidence type="ECO:0000313" key="3">
    <source>
        <dbReference type="Proteomes" id="UP000050523"/>
    </source>
</evidence>
<dbReference type="InterPro" id="IPR037165">
    <property type="entry name" value="AldOxase/xan_DH_Mopterin-bd_sf"/>
</dbReference>
<reference evidence="2 3" key="1">
    <citation type="submission" date="2015-09" db="EMBL/GenBank/DDBJ databases">
        <title>Genome announcement of multiple Pseudomonas syringae strains.</title>
        <authorList>
            <person name="Thakur S."/>
            <person name="Wang P.W."/>
            <person name="Gong Y."/>
            <person name="Weir B.S."/>
            <person name="Guttman D.S."/>
        </authorList>
    </citation>
    <scope>NUCLEOTIDE SEQUENCE [LARGE SCALE GENOMIC DNA]</scope>
    <source>
        <strain evidence="2 3">ICMP9151</strain>
    </source>
</reference>
<sequence length="135" mass="15124">MAETEVEFRNGHVRIGDIFLPLAELAQLAWMGQVSLSSTGYYKTPKIFYDRSQARGRPFYYYAFGAACVEVIVDTLTGEYKMLRTDILHDVGTSLNPAIDIGQVEGGYIQGAGWLTTEELVWNDKGKLMLSLIHI</sequence>
<dbReference type="PANTHER" id="PTHR45444">
    <property type="entry name" value="XANTHINE DEHYDROGENASE"/>
    <property type="match status" value="1"/>
</dbReference>
<dbReference type="GO" id="GO:0016491">
    <property type="term" value="F:oxidoreductase activity"/>
    <property type="evidence" value="ECO:0007669"/>
    <property type="project" value="InterPro"/>
</dbReference>
<gene>
    <name evidence="2" type="ORF">ALO43_200275</name>
</gene>
<protein>
    <recommendedName>
        <fullName evidence="1">Aldehyde oxidase/xanthine dehydrogenase second molybdopterin binding domain-containing protein</fullName>
    </recommendedName>
</protein>